<dbReference type="EMBL" id="JAECZO010000100">
    <property type="protein sequence ID" value="KAK7197264.1"/>
    <property type="molecule type" value="Genomic_DNA"/>
</dbReference>
<evidence type="ECO:0000313" key="2">
    <source>
        <dbReference type="Proteomes" id="UP001430356"/>
    </source>
</evidence>
<organism evidence="1 2">
    <name type="scientific">Novymonas esmeraldas</name>
    <dbReference type="NCBI Taxonomy" id="1808958"/>
    <lineage>
        <taxon>Eukaryota</taxon>
        <taxon>Discoba</taxon>
        <taxon>Euglenozoa</taxon>
        <taxon>Kinetoplastea</taxon>
        <taxon>Metakinetoplastina</taxon>
        <taxon>Trypanosomatida</taxon>
        <taxon>Trypanosomatidae</taxon>
        <taxon>Novymonas</taxon>
    </lineage>
</organism>
<evidence type="ECO:0000313" key="1">
    <source>
        <dbReference type="EMBL" id="KAK7197264.1"/>
    </source>
</evidence>
<name>A0AAW0EWG9_9TRYP</name>
<reference evidence="1 2" key="1">
    <citation type="journal article" date="2021" name="MBio">
        <title>A New Model Trypanosomatid, Novymonas esmeraldas: Genomic Perception of Its 'Candidatus Pandoraea novymonadis' Endosymbiont.</title>
        <authorList>
            <person name="Zakharova A."/>
            <person name="Saura A."/>
            <person name="Butenko A."/>
            <person name="Podesvova L."/>
            <person name="Warmusova S."/>
            <person name="Kostygov A.Y."/>
            <person name="Nenarokova A."/>
            <person name="Lukes J."/>
            <person name="Opperdoes F.R."/>
            <person name="Yurchenko V."/>
        </authorList>
    </citation>
    <scope>NUCLEOTIDE SEQUENCE [LARGE SCALE GENOMIC DNA]</scope>
    <source>
        <strain evidence="1 2">E262AT.01</strain>
    </source>
</reference>
<protein>
    <submittedName>
        <fullName evidence="1">Uncharacterized protein</fullName>
    </submittedName>
</protein>
<keyword evidence="2" id="KW-1185">Reference proteome</keyword>
<sequence>MKAAQRVHFSLVKTQVEKLIVCCGTGEGVGSSLNRDDLPLRVSQHLLKMCQPAPSDVHNPDVTRAHGRDRQGRARPFYAAQTAQARRARHGRVPSLRSPQTWDSSRVPDVMGVWCDRLLLGDARQPSRTAILVPCVPAPMWGDAVARVAQSHRQLRAEDVLVVSACAALPYGVVRLHTGSTGAPVTPPTRSGLSLPGSTTLSDALRLFRTSSGTAAHFLMGIGPGDDGAASASIGDAADVGQRIVPLCSFAAALWTVNPTNASRYVAALTPTPAALTDACANHRLWRTMQHSMLSTRDTAVLDAHYRGVPLDARLSLDKTRYLAETLLHRLSDDVDAPP</sequence>
<accession>A0AAW0EWG9</accession>
<gene>
    <name evidence="1" type="ORF">NESM_000672800</name>
</gene>
<dbReference type="Proteomes" id="UP001430356">
    <property type="component" value="Unassembled WGS sequence"/>
</dbReference>
<dbReference type="AlphaFoldDB" id="A0AAW0EWG9"/>
<comment type="caution">
    <text evidence="1">The sequence shown here is derived from an EMBL/GenBank/DDBJ whole genome shotgun (WGS) entry which is preliminary data.</text>
</comment>
<proteinExistence type="predicted"/>